<evidence type="ECO:0000313" key="2">
    <source>
        <dbReference type="EMBL" id="KIK16934.1"/>
    </source>
</evidence>
<accession>A0A0C9YSK8</accession>
<dbReference type="EMBL" id="KN833843">
    <property type="protein sequence ID" value="KIK16934.1"/>
    <property type="molecule type" value="Genomic_DNA"/>
</dbReference>
<evidence type="ECO:0000259" key="1">
    <source>
        <dbReference type="Pfam" id="PF06985"/>
    </source>
</evidence>
<proteinExistence type="predicted"/>
<feature type="non-terminal residue" evidence="2">
    <location>
        <position position="301"/>
    </location>
</feature>
<reference evidence="3" key="2">
    <citation type="submission" date="2015-01" db="EMBL/GenBank/DDBJ databases">
        <title>Evolutionary Origins and Diversification of the Mycorrhizal Mutualists.</title>
        <authorList>
            <consortium name="DOE Joint Genome Institute"/>
            <consortium name="Mycorrhizal Genomics Consortium"/>
            <person name="Kohler A."/>
            <person name="Kuo A."/>
            <person name="Nagy L.G."/>
            <person name="Floudas D."/>
            <person name="Copeland A."/>
            <person name="Barry K.W."/>
            <person name="Cichocki N."/>
            <person name="Veneault-Fourrey C."/>
            <person name="LaButti K."/>
            <person name="Lindquist E.A."/>
            <person name="Lipzen A."/>
            <person name="Lundell T."/>
            <person name="Morin E."/>
            <person name="Murat C."/>
            <person name="Riley R."/>
            <person name="Ohm R."/>
            <person name="Sun H."/>
            <person name="Tunlid A."/>
            <person name="Henrissat B."/>
            <person name="Grigoriev I.V."/>
            <person name="Hibbett D.S."/>
            <person name="Martin F."/>
        </authorList>
    </citation>
    <scope>NUCLEOTIDE SEQUENCE [LARGE SCALE GENOMIC DNA]</scope>
    <source>
        <strain evidence="3">441</strain>
    </source>
</reference>
<dbReference type="PANTHER" id="PTHR10622:SF10">
    <property type="entry name" value="HET DOMAIN-CONTAINING PROTEIN"/>
    <property type="match status" value="1"/>
</dbReference>
<dbReference type="Pfam" id="PF06985">
    <property type="entry name" value="HET"/>
    <property type="match status" value="1"/>
</dbReference>
<dbReference type="OrthoDB" id="5303367at2759"/>
<evidence type="ECO:0000313" key="3">
    <source>
        <dbReference type="Proteomes" id="UP000054018"/>
    </source>
</evidence>
<gene>
    <name evidence="2" type="ORF">PISMIDRAFT_112459</name>
</gene>
<protein>
    <recommendedName>
        <fullName evidence="1">Heterokaryon incompatibility domain-containing protein</fullName>
    </recommendedName>
</protein>
<dbReference type="InterPro" id="IPR010730">
    <property type="entry name" value="HET"/>
</dbReference>
<dbReference type="PANTHER" id="PTHR10622">
    <property type="entry name" value="HET DOMAIN-CONTAINING PROTEIN"/>
    <property type="match status" value="1"/>
</dbReference>
<sequence length="301" mass="34080">MKQLVLKVALDVLKGAPLRLLHTPTGVLCNRNRKLSYFEDSPQYQQLLSFLSSLSLDSQQLETVIASAISKYFAFSMLSHRWDSGELVLRDIEGRSIYNLGGSMEGLAKLQQFCIISFRRNLQWAWSDTCCIDKESSAEVQEAIGSMFSWSRRSSLTIVKLGNVFDGGSFADSVWFTRAWTLQELLAPHTILFYTHDWSLYMNHDTTNHKTDPALLEELQKVTGIAKQHLIDFSPGMGDARLKLHWASCRRTTRPEDFAYSLFGIFQVHFPVIYGEGGENALGRLLAEVISRSGDVSILDW</sequence>
<reference evidence="2 3" key="1">
    <citation type="submission" date="2014-04" db="EMBL/GenBank/DDBJ databases">
        <authorList>
            <consortium name="DOE Joint Genome Institute"/>
            <person name="Kuo A."/>
            <person name="Kohler A."/>
            <person name="Costa M.D."/>
            <person name="Nagy L.G."/>
            <person name="Floudas D."/>
            <person name="Copeland A."/>
            <person name="Barry K.W."/>
            <person name="Cichocki N."/>
            <person name="Veneault-Fourrey C."/>
            <person name="LaButti K."/>
            <person name="Lindquist E.A."/>
            <person name="Lipzen A."/>
            <person name="Lundell T."/>
            <person name="Morin E."/>
            <person name="Murat C."/>
            <person name="Sun H."/>
            <person name="Tunlid A."/>
            <person name="Henrissat B."/>
            <person name="Grigoriev I.V."/>
            <person name="Hibbett D.S."/>
            <person name="Martin F."/>
            <person name="Nordberg H.P."/>
            <person name="Cantor M.N."/>
            <person name="Hua S.X."/>
        </authorList>
    </citation>
    <scope>NUCLEOTIDE SEQUENCE [LARGE SCALE GENOMIC DNA]</scope>
    <source>
        <strain evidence="2 3">441</strain>
    </source>
</reference>
<dbReference type="Proteomes" id="UP000054018">
    <property type="component" value="Unassembled WGS sequence"/>
</dbReference>
<keyword evidence="3" id="KW-1185">Reference proteome</keyword>
<dbReference type="HOGENOM" id="CLU_000288_138_0_1"/>
<dbReference type="STRING" id="765257.A0A0C9YSK8"/>
<feature type="domain" description="Heterokaryon incompatibility" evidence="1">
    <location>
        <begin position="76"/>
        <end position="163"/>
    </location>
</feature>
<organism evidence="2 3">
    <name type="scientific">Pisolithus microcarpus 441</name>
    <dbReference type="NCBI Taxonomy" id="765257"/>
    <lineage>
        <taxon>Eukaryota</taxon>
        <taxon>Fungi</taxon>
        <taxon>Dikarya</taxon>
        <taxon>Basidiomycota</taxon>
        <taxon>Agaricomycotina</taxon>
        <taxon>Agaricomycetes</taxon>
        <taxon>Agaricomycetidae</taxon>
        <taxon>Boletales</taxon>
        <taxon>Sclerodermatineae</taxon>
        <taxon>Pisolithaceae</taxon>
        <taxon>Pisolithus</taxon>
    </lineage>
</organism>
<name>A0A0C9YSK8_9AGAM</name>
<dbReference type="AlphaFoldDB" id="A0A0C9YSK8"/>